<dbReference type="HOGENOM" id="CLU_1876844_0_0_1"/>
<protein>
    <submittedName>
        <fullName evidence="1">Uncharacterized protein</fullName>
    </submittedName>
</protein>
<name>L8WKX7_THACA</name>
<keyword evidence="2" id="KW-1185">Reference proteome</keyword>
<gene>
    <name evidence="1" type="ORF">AG1IA_07157</name>
</gene>
<proteinExistence type="predicted"/>
<accession>L8WKX7</accession>
<dbReference type="EMBL" id="AFRT01002042">
    <property type="protein sequence ID" value="ELU38816.1"/>
    <property type="molecule type" value="Genomic_DNA"/>
</dbReference>
<evidence type="ECO:0000313" key="1">
    <source>
        <dbReference type="EMBL" id="ELU38816.1"/>
    </source>
</evidence>
<dbReference type="Proteomes" id="UP000011668">
    <property type="component" value="Unassembled WGS sequence"/>
</dbReference>
<comment type="caution">
    <text evidence="1">The sequence shown here is derived from an EMBL/GenBank/DDBJ whole genome shotgun (WGS) entry which is preliminary data.</text>
</comment>
<dbReference type="AlphaFoldDB" id="L8WKX7"/>
<evidence type="ECO:0000313" key="2">
    <source>
        <dbReference type="Proteomes" id="UP000011668"/>
    </source>
</evidence>
<sequence>MTVSLTIRPSGVILGSSILGTQVRTGVVEVKTWVLVYIVTHANSKRHSKPGAVTGALVLRLIIHWQSPRTINCGMDAETQGYYKLVHLRCLRQRQCDTESSVPHVIIVRDNHDKPFIDSQKNINLFDLAQREDPET</sequence>
<reference evidence="1 2" key="1">
    <citation type="journal article" date="2013" name="Nat. Commun.">
        <title>The evolution and pathogenic mechanisms of the rice sheath blight pathogen.</title>
        <authorList>
            <person name="Zheng A."/>
            <person name="Lin R."/>
            <person name="Xu L."/>
            <person name="Qin P."/>
            <person name="Tang C."/>
            <person name="Ai P."/>
            <person name="Zhang D."/>
            <person name="Liu Y."/>
            <person name="Sun Z."/>
            <person name="Feng H."/>
            <person name="Wang Y."/>
            <person name="Chen Y."/>
            <person name="Liang X."/>
            <person name="Fu R."/>
            <person name="Li Q."/>
            <person name="Zhang J."/>
            <person name="Yu X."/>
            <person name="Xie Z."/>
            <person name="Ding L."/>
            <person name="Guan P."/>
            <person name="Tang J."/>
            <person name="Liang Y."/>
            <person name="Wang S."/>
            <person name="Deng Q."/>
            <person name="Li S."/>
            <person name="Zhu J."/>
            <person name="Wang L."/>
            <person name="Liu H."/>
            <person name="Li P."/>
        </authorList>
    </citation>
    <scope>NUCLEOTIDE SEQUENCE [LARGE SCALE GENOMIC DNA]</scope>
    <source>
        <strain evidence="2">AG-1 IA</strain>
    </source>
</reference>
<organism evidence="1 2">
    <name type="scientific">Thanatephorus cucumeris (strain AG1-IA)</name>
    <name type="common">Rice sheath blight fungus</name>
    <name type="synonym">Rhizoctonia solani</name>
    <dbReference type="NCBI Taxonomy" id="983506"/>
    <lineage>
        <taxon>Eukaryota</taxon>
        <taxon>Fungi</taxon>
        <taxon>Dikarya</taxon>
        <taxon>Basidiomycota</taxon>
        <taxon>Agaricomycotina</taxon>
        <taxon>Agaricomycetes</taxon>
        <taxon>Cantharellales</taxon>
        <taxon>Ceratobasidiaceae</taxon>
        <taxon>Rhizoctonia</taxon>
        <taxon>Rhizoctonia solani AG-1</taxon>
    </lineage>
</organism>